<gene>
    <name evidence="1" type="ORF">G7B40_037535</name>
</gene>
<accession>A0AAP5MDW7</accession>
<evidence type="ECO:0000313" key="1">
    <source>
        <dbReference type="EMBL" id="MDR9900213.1"/>
    </source>
</evidence>
<protein>
    <submittedName>
        <fullName evidence="1">Uncharacterized protein</fullName>
    </submittedName>
</protein>
<organism evidence="1 2">
    <name type="scientific">Aetokthonos hydrillicola Thurmond2011</name>
    <dbReference type="NCBI Taxonomy" id="2712845"/>
    <lineage>
        <taxon>Bacteria</taxon>
        <taxon>Bacillati</taxon>
        <taxon>Cyanobacteriota</taxon>
        <taxon>Cyanophyceae</taxon>
        <taxon>Nostocales</taxon>
        <taxon>Hapalosiphonaceae</taxon>
        <taxon>Aetokthonos</taxon>
    </lineage>
</organism>
<proteinExistence type="predicted"/>
<reference evidence="2" key="1">
    <citation type="journal article" date="2021" name="Science">
        <title>Hunting the eagle killer: A cyanobacterial neurotoxin causes vacuolar myelinopathy.</title>
        <authorList>
            <person name="Breinlinger S."/>
            <person name="Phillips T.J."/>
            <person name="Haram B.N."/>
            <person name="Mares J."/>
            <person name="Martinez Yerena J.A."/>
            <person name="Hrouzek P."/>
            <person name="Sobotka R."/>
            <person name="Henderson W.M."/>
            <person name="Schmieder P."/>
            <person name="Williams S.M."/>
            <person name="Lauderdale J.D."/>
            <person name="Wilde H.D."/>
            <person name="Gerrin W."/>
            <person name="Kust A."/>
            <person name="Washington J.W."/>
            <person name="Wagner C."/>
            <person name="Geier B."/>
            <person name="Liebeke M."/>
            <person name="Enke H."/>
            <person name="Niedermeyer T.H.J."/>
            <person name="Wilde S.B."/>
        </authorList>
    </citation>
    <scope>NUCLEOTIDE SEQUENCE [LARGE SCALE GENOMIC DNA]</scope>
    <source>
        <strain evidence="2">Thurmond2011</strain>
    </source>
</reference>
<comment type="caution">
    <text evidence="1">The sequence shown here is derived from an EMBL/GenBank/DDBJ whole genome shotgun (WGS) entry which is preliminary data.</text>
</comment>
<sequence length="142" mass="16803">MYYQQIREDLGMIVLVYPDGQREDINIFFRPGKFKKPSELIGTHAVTVEYARHTKEQSMIREFKIPQRVEAIEVIDRSPDTEHHFNQLLETYPEYLRDTKFIQIVKLYCVFDEAIANTPKQELIVEERIGQNYIDDSETFAA</sequence>
<keyword evidence="2" id="KW-1185">Reference proteome</keyword>
<dbReference type="EMBL" id="JAALHA020000032">
    <property type="protein sequence ID" value="MDR9900213.1"/>
    <property type="molecule type" value="Genomic_DNA"/>
</dbReference>
<dbReference type="RefSeq" id="WP_208343576.1">
    <property type="nucleotide sequence ID" value="NZ_CAWQFN010000329.1"/>
</dbReference>
<evidence type="ECO:0000313" key="2">
    <source>
        <dbReference type="Proteomes" id="UP000667802"/>
    </source>
</evidence>
<dbReference type="Proteomes" id="UP000667802">
    <property type="component" value="Unassembled WGS sequence"/>
</dbReference>
<dbReference type="AlphaFoldDB" id="A0AAP5MDW7"/>
<name>A0AAP5MDW7_9CYAN</name>